<accession>A0A7M1S115</accession>
<dbReference type="InterPro" id="IPR006137">
    <property type="entry name" value="NADH_UbQ_OxRdtase-like_20kDa"/>
</dbReference>
<comment type="cofactor">
    <cofactor evidence="2">
        <name>[4Fe-4S] cluster</name>
        <dbReference type="ChEBI" id="CHEBI:49883"/>
    </cofactor>
</comment>
<dbReference type="PANTHER" id="PTHR30013:SF7">
    <property type="entry name" value="HYDROGENASE-2 SMALL CHAIN"/>
    <property type="match status" value="1"/>
</dbReference>
<evidence type="ECO:0000256" key="11">
    <source>
        <dbReference type="ARBA" id="ARBA00023014"/>
    </source>
</evidence>
<dbReference type="NCBIfam" id="TIGR00391">
    <property type="entry name" value="hydA"/>
    <property type="match status" value="1"/>
</dbReference>
<dbReference type="EMBL" id="CP063164">
    <property type="protein sequence ID" value="QOR61137.1"/>
    <property type="molecule type" value="Genomic_DNA"/>
</dbReference>
<sequence>MRIVIVGGGISAAYLANHLKKAAPYHDILIVSDEPYPPYDRIHLCALVERSKMLDDISLSLDPTVQLELKQKIIHINPKKKQIFSHSSMYSYDKLIIATGSHAKAPFDLSGIKNASVFRNADEAFRIADRIRHKEVLLVGAGPIALELLESLNHIEDVTHITLLVRHDYLYERTLSSESVKIIESAYLQSGKVTISYEDEITDTLIEGSEIVKVHTKKHLFDHPFVIYGIGIEPNIDFAKDVLECDRGILTDRFMQTSDPDIFAVGECAQIRETGFIAGHVKACTLQADSALSKLLELEALPFEEGVSTDVLKVGSFELVDVKAPCFDRHFEKVILNAPREKRVDEFYLDKNRLIRFIGLNSNMDIGYLQALMESKENVNLDTLYESRIPNEKGRLVCSCEHLYRQDLVNIITQNGIRDFHALKDFTQAGRVCGKCRQSILQIIEESQRLIDPNMVTKTPEEQKREVILKKVEERIEKYNRLHPHNQLDKTDLESALAAIEKDRETFNRWISMVTASMQLHPSFERHVQNAVTVLNKIPIIWLELSDCSGNSEAFIKSTNPSIEDLIFNYISLDYHELIMSASSDQSESLLESIIKTEKGSYILIVEGAVPLGMNGKFLRIGAKGETGLSLLQRCAEDAALIIAVGSCAYDGGVVAAAPNPTGAAGVSEALRRDDVINIPGCPANPVNIVGTLLHYMMFEELPPLDSNNRPLWAYEGRIHDNCERRGHYELGEFVKEWGDEGAKKGWCLFEMGCKGPYAFANCPTMKFNESTSWPVQAGHGCMACTEKNFFDTYAHERKITPEGEK</sequence>
<dbReference type="PRINTS" id="PR00614">
    <property type="entry name" value="NIHGNASESMLL"/>
</dbReference>
<dbReference type="Gene3D" id="3.50.50.60">
    <property type="entry name" value="FAD/NAD(P)-binding domain"/>
    <property type="match status" value="2"/>
</dbReference>
<evidence type="ECO:0000259" key="14">
    <source>
        <dbReference type="Pfam" id="PF04324"/>
    </source>
</evidence>
<evidence type="ECO:0000256" key="6">
    <source>
        <dbReference type="ARBA" id="ARBA00022485"/>
    </source>
</evidence>
<evidence type="ECO:0000256" key="5">
    <source>
        <dbReference type="ARBA" id="ARBA00011771"/>
    </source>
</evidence>
<dbReference type="GO" id="GO:0009375">
    <property type="term" value="C:ferredoxin hydrogenase complex"/>
    <property type="evidence" value="ECO:0007669"/>
    <property type="project" value="InterPro"/>
</dbReference>
<dbReference type="Gene3D" id="3.40.50.700">
    <property type="entry name" value="NADH:ubiquinone oxidoreductase-like, 20kDa subunit"/>
    <property type="match status" value="1"/>
</dbReference>
<dbReference type="KEGG" id="sinu:IMZ28_06630"/>
<dbReference type="InterPro" id="IPR001821">
    <property type="entry name" value="NiFe_hydrogenase_ssu"/>
</dbReference>
<comment type="cofactor">
    <cofactor evidence="1">
        <name>[3Fe-4S] cluster</name>
        <dbReference type="ChEBI" id="CHEBI:21137"/>
    </cofactor>
</comment>
<dbReference type="GO" id="GO:0009061">
    <property type="term" value="P:anaerobic respiration"/>
    <property type="evidence" value="ECO:0007669"/>
    <property type="project" value="TreeGrafter"/>
</dbReference>
<keyword evidence="7" id="KW-0479">Metal-binding</keyword>
<dbReference type="GO" id="GO:0046872">
    <property type="term" value="F:metal ion binding"/>
    <property type="evidence" value="ECO:0007669"/>
    <property type="project" value="UniProtKB-KW"/>
</dbReference>
<evidence type="ECO:0000259" key="13">
    <source>
        <dbReference type="Pfam" id="PF01058"/>
    </source>
</evidence>
<dbReference type="InterPro" id="IPR037024">
    <property type="entry name" value="NiFe_Hase_small_N_sf"/>
</dbReference>
<keyword evidence="18" id="KW-1185">Reference proteome</keyword>
<dbReference type="InterPro" id="IPR023753">
    <property type="entry name" value="FAD/NAD-binding_dom"/>
</dbReference>
<feature type="domain" description="Cytochrome-c3 hydrogenase C-terminal" evidence="16">
    <location>
        <begin position="715"/>
        <end position="794"/>
    </location>
</feature>
<dbReference type="GO" id="GO:0009055">
    <property type="term" value="F:electron transfer activity"/>
    <property type="evidence" value="ECO:0007669"/>
    <property type="project" value="TreeGrafter"/>
</dbReference>
<evidence type="ECO:0000256" key="1">
    <source>
        <dbReference type="ARBA" id="ARBA00001927"/>
    </source>
</evidence>
<dbReference type="Pfam" id="PF14720">
    <property type="entry name" value="NiFe_hyd_SSU_C"/>
    <property type="match status" value="1"/>
</dbReference>
<keyword evidence="10" id="KW-0408">Iron</keyword>
<gene>
    <name evidence="17" type="ORF">IMZ28_06630</name>
</gene>
<dbReference type="InterPro" id="IPR036188">
    <property type="entry name" value="FAD/NAD-bd_sf"/>
</dbReference>
<reference evidence="17 18" key="1">
    <citation type="submission" date="2020-10" db="EMBL/GenBank/DDBJ databases">
        <title>The genome of sulfurovum sp.</title>
        <authorList>
            <person name="Xie S."/>
            <person name="Shao Z."/>
            <person name="Jiang L."/>
        </authorList>
    </citation>
    <scope>NUCLEOTIDE SEQUENCE [LARGE SCALE GENOMIC DNA]</scope>
    <source>
        <strain evidence="17 18">ST-419</strain>
    </source>
</reference>
<comment type="subunit">
    <text evidence="5">Heterodimer of a large and a small subunit.</text>
</comment>
<name>A0A7M1S115_9BACT</name>
<organism evidence="17 18">
    <name type="scientific">Sulfurovum indicum</name>
    <dbReference type="NCBI Taxonomy" id="2779528"/>
    <lineage>
        <taxon>Bacteria</taxon>
        <taxon>Pseudomonadati</taxon>
        <taxon>Campylobacterota</taxon>
        <taxon>Epsilonproteobacteria</taxon>
        <taxon>Campylobacterales</taxon>
        <taxon>Sulfurovaceae</taxon>
        <taxon>Sulfurovum</taxon>
    </lineage>
</organism>
<dbReference type="SUPFAM" id="SSF56770">
    <property type="entry name" value="HydA/Nqo6-like"/>
    <property type="match status" value="1"/>
</dbReference>
<feature type="domain" description="FAD/NAD(P)-binding" evidence="15">
    <location>
        <begin position="1"/>
        <end position="270"/>
    </location>
</feature>
<dbReference type="RefSeq" id="WP_197547810.1">
    <property type="nucleotide sequence ID" value="NZ_CP063164.1"/>
</dbReference>
<comment type="subcellular location">
    <subcellularLocation>
        <location evidence="3">Cell envelope</location>
    </subcellularLocation>
</comment>
<evidence type="ECO:0000256" key="12">
    <source>
        <dbReference type="ARBA" id="ARBA00023291"/>
    </source>
</evidence>
<evidence type="ECO:0000313" key="17">
    <source>
        <dbReference type="EMBL" id="QOR61137.1"/>
    </source>
</evidence>
<evidence type="ECO:0000256" key="10">
    <source>
        <dbReference type="ARBA" id="ARBA00023004"/>
    </source>
</evidence>
<evidence type="ECO:0000256" key="3">
    <source>
        <dbReference type="ARBA" id="ARBA00004196"/>
    </source>
</evidence>
<dbReference type="InterPro" id="IPR027394">
    <property type="entry name" value="Cytochrome-c3_hydrogenase_C"/>
</dbReference>
<dbReference type="Pfam" id="PF04324">
    <property type="entry name" value="Fer2_BFD"/>
    <property type="match status" value="1"/>
</dbReference>
<dbReference type="GO" id="GO:0008901">
    <property type="term" value="F:ferredoxin hydrogenase activity"/>
    <property type="evidence" value="ECO:0007669"/>
    <property type="project" value="InterPro"/>
</dbReference>
<dbReference type="GO" id="GO:0044569">
    <property type="term" value="C:[Ni-Fe] hydrogenase complex"/>
    <property type="evidence" value="ECO:0007669"/>
    <property type="project" value="TreeGrafter"/>
</dbReference>
<dbReference type="InterPro" id="IPR041854">
    <property type="entry name" value="BFD-like_2Fe2S-bd_dom_sf"/>
</dbReference>
<dbReference type="GO" id="GO:0030313">
    <property type="term" value="C:cell envelope"/>
    <property type="evidence" value="ECO:0007669"/>
    <property type="project" value="UniProtKB-SubCell"/>
</dbReference>
<protein>
    <submittedName>
        <fullName evidence="17">Hydrogenase small subunit</fullName>
    </submittedName>
</protein>
<dbReference type="Proteomes" id="UP000595074">
    <property type="component" value="Chromosome"/>
</dbReference>
<evidence type="ECO:0000313" key="18">
    <source>
        <dbReference type="Proteomes" id="UP000595074"/>
    </source>
</evidence>
<evidence type="ECO:0000256" key="8">
    <source>
        <dbReference type="ARBA" id="ARBA00022729"/>
    </source>
</evidence>
<evidence type="ECO:0000259" key="15">
    <source>
        <dbReference type="Pfam" id="PF07992"/>
    </source>
</evidence>
<evidence type="ECO:0000256" key="7">
    <source>
        <dbReference type="ARBA" id="ARBA00022723"/>
    </source>
</evidence>
<evidence type="ECO:0000259" key="16">
    <source>
        <dbReference type="Pfam" id="PF14720"/>
    </source>
</evidence>
<dbReference type="Gene3D" id="4.10.480.10">
    <property type="entry name" value="Cytochrome-c3 hydrogenase, C-terminal domain"/>
    <property type="match status" value="1"/>
</dbReference>
<dbReference type="GO" id="GO:0016020">
    <property type="term" value="C:membrane"/>
    <property type="evidence" value="ECO:0007669"/>
    <property type="project" value="TreeGrafter"/>
</dbReference>
<dbReference type="PANTHER" id="PTHR30013">
    <property type="entry name" value="NIFE / NIFESE HYDROGENASE SMALL SUBUNIT FAMILY MEMBER"/>
    <property type="match status" value="1"/>
</dbReference>
<keyword evidence="12" id="KW-0003">3Fe-4S</keyword>
<dbReference type="Pfam" id="PF07992">
    <property type="entry name" value="Pyr_redox_2"/>
    <property type="match status" value="1"/>
</dbReference>
<dbReference type="InterPro" id="IPR037148">
    <property type="entry name" value="NiFe-Hase_small_C_sf"/>
</dbReference>
<keyword evidence="6" id="KW-0004">4Fe-4S</keyword>
<keyword evidence="9" id="KW-0560">Oxidoreductase</keyword>
<dbReference type="InterPro" id="IPR007419">
    <property type="entry name" value="BFD-like_2Fe2S-bd_dom"/>
</dbReference>
<keyword evidence="8" id="KW-0732">Signal</keyword>
<keyword evidence="11" id="KW-0411">Iron-sulfur</keyword>
<dbReference type="GO" id="GO:0051539">
    <property type="term" value="F:4 iron, 4 sulfur cluster binding"/>
    <property type="evidence" value="ECO:0007669"/>
    <property type="project" value="UniProtKB-KW"/>
</dbReference>
<feature type="domain" description="BFD-like [2Fe-2S]-binding" evidence="14">
    <location>
        <begin position="396"/>
        <end position="446"/>
    </location>
</feature>
<dbReference type="AlphaFoldDB" id="A0A7M1S115"/>
<evidence type="ECO:0000256" key="2">
    <source>
        <dbReference type="ARBA" id="ARBA00001966"/>
    </source>
</evidence>
<dbReference type="GO" id="GO:0051538">
    <property type="term" value="F:3 iron, 4 sulfur cluster binding"/>
    <property type="evidence" value="ECO:0007669"/>
    <property type="project" value="UniProtKB-KW"/>
</dbReference>
<proteinExistence type="inferred from homology"/>
<comment type="similarity">
    <text evidence="4">Belongs to the [NiFe]/[NiFeSe] hydrogenase small subunit family.</text>
</comment>
<evidence type="ECO:0000256" key="4">
    <source>
        <dbReference type="ARBA" id="ARBA00006605"/>
    </source>
</evidence>
<feature type="domain" description="NADH:ubiquinone oxidoreductase-like 20kDa subunit" evidence="13">
    <location>
        <begin position="548"/>
        <end position="695"/>
    </location>
</feature>
<dbReference type="Pfam" id="PF01058">
    <property type="entry name" value="Oxidored_q6"/>
    <property type="match status" value="1"/>
</dbReference>
<dbReference type="SUPFAM" id="SSF51905">
    <property type="entry name" value="FAD/NAD(P)-binding domain"/>
    <property type="match status" value="2"/>
</dbReference>
<dbReference type="Gene3D" id="1.10.10.1100">
    <property type="entry name" value="BFD-like [2Fe-2S]-binding domain"/>
    <property type="match status" value="1"/>
</dbReference>
<evidence type="ECO:0000256" key="9">
    <source>
        <dbReference type="ARBA" id="ARBA00023002"/>
    </source>
</evidence>